<dbReference type="GO" id="GO:0006605">
    <property type="term" value="P:protein targeting"/>
    <property type="evidence" value="ECO:0007669"/>
    <property type="project" value="InterPro"/>
</dbReference>
<dbReference type="GO" id="GO:0008320">
    <property type="term" value="F:protein transmembrane transporter activity"/>
    <property type="evidence" value="ECO:0007669"/>
    <property type="project" value="InterPro"/>
</dbReference>
<evidence type="ECO:0000256" key="8">
    <source>
        <dbReference type="ARBA" id="ARBA00023136"/>
    </source>
</evidence>
<keyword evidence="4 9" id="KW-0812">Transmembrane</keyword>
<evidence type="ECO:0000256" key="1">
    <source>
        <dbReference type="ARBA" id="ARBA00004370"/>
    </source>
</evidence>
<reference evidence="10" key="1">
    <citation type="submission" date="2016-10" db="EMBL/GenBank/DDBJ databases">
        <authorList>
            <person name="de Groot N.N."/>
        </authorList>
    </citation>
    <scope>NUCLEOTIDE SEQUENCE</scope>
</reference>
<evidence type="ECO:0000256" key="7">
    <source>
        <dbReference type="ARBA" id="ARBA00023010"/>
    </source>
</evidence>
<evidence type="ECO:0000256" key="6">
    <source>
        <dbReference type="ARBA" id="ARBA00022989"/>
    </source>
</evidence>
<feature type="transmembrane region" description="Helical" evidence="9">
    <location>
        <begin position="29"/>
        <end position="59"/>
    </location>
</feature>
<keyword evidence="5" id="KW-0653">Protein transport</keyword>
<evidence type="ECO:0000256" key="4">
    <source>
        <dbReference type="ARBA" id="ARBA00022692"/>
    </source>
</evidence>
<keyword evidence="7" id="KW-0811">Translocation</keyword>
<proteinExistence type="inferred from homology"/>
<dbReference type="InterPro" id="IPR001901">
    <property type="entry name" value="Translocase_SecE/Sec61-g"/>
</dbReference>
<evidence type="ECO:0000256" key="2">
    <source>
        <dbReference type="ARBA" id="ARBA00022448"/>
    </source>
</evidence>
<keyword evidence="3" id="KW-1003">Cell membrane</keyword>
<sequence>MEKLTTYFTHVKEEIQKVIFPTKTQIRQAFFAVFLVVTVISIFLALVDLLMSSIVTAVVG</sequence>
<evidence type="ECO:0000256" key="5">
    <source>
        <dbReference type="ARBA" id="ARBA00022927"/>
    </source>
</evidence>
<protein>
    <submittedName>
        <fullName evidence="10">Preprotein translocase subunit SecE (TC 3.A.5.1.1)</fullName>
    </submittedName>
</protein>
<dbReference type="GO" id="GO:0043952">
    <property type="term" value="P:protein transport by the Sec complex"/>
    <property type="evidence" value="ECO:0007669"/>
    <property type="project" value="TreeGrafter"/>
</dbReference>
<evidence type="ECO:0000256" key="9">
    <source>
        <dbReference type="SAM" id="Phobius"/>
    </source>
</evidence>
<evidence type="ECO:0000313" key="10">
    <source>
        <dbReference type="EMBL" id="SFV69318.1"/>
    </source>
</evidence>
<dbReference type="PANTHER" id="PTHR33910:SF1">
    <property type="entry name" value="PROTEIN TRANSLOCASE SUBUNIT SECE"/>
    <property type="match status" value="1"/>
</dbReference>
<keyword evidence="6 9" id="KW-1133">Transmembrane helix</keyword>
<dbReference type="Gene3D" id="1.20.5.1030">
    <property type="entry name" value="Preprotein translocase secy subunit"/>
    <property type="match status" value="1"/>
</dbReference>
<name>A0A1W1CTW6_9ZZZZ</name>
<dbReference type="GO" id="GO:0009306">
    <property type="term" value="P:protein secretion"/>
    <property type="evidence" value="ECO:0007669"/>
    <property type="project" value="InterPro"/>
</dbReference>
<organism evidence="10">
    <name type="scientific">hydrothermal vent metagenome</name>
    <dbReference type="NCBI Taxonomy" id="652676"/>
    <lineage>
        <taxon>unclassified sequences</taxon>
        <taxon>metagenomes</taxon>
        <taxon>ecological metagenomes</taxon>
    </lineage>
</organism>
<accession>A0A1W1CTW6</accession>
<dbReference type="GO" id="GO:0005886">
    <property type="term" value="C:plasma membrane"/>
    <property type="evidence" value="ECO:0007669"/>
    <property type="project" value="TreeGrafter"/>
</dbReference>
<dbReference type="InterPro" id="IPR005807">
    <property type="entry name" value="SecE_bac"/>
</dbReference>
<dbReference type="HAMAP" id="MF_00422">
    <property type="entry name" value="SecE"/>
    <property type="match status" value="1"/>
</dbReference>
<keyword evidence="8 9" id="KW-0472">Membrane</keyword>
<dbReference type="InterPro" id="IPR038379">
    <property type="entry name" value="SecE_sf"/>
</dbReference>
<evidence type="ECO:0000256" key="3">
    <source>
        <dbReference type="ARBA" id="ARBA00022475"/>
    </source>
</evidence>
<dbReference type="AlphaFoldDB" id="A0A1W1CTW6"/>
<comment type="subcellular location">
    <subcellularLocation>
        <location evidence="1">Membrane</location>
    </subcellularLocation>
</comment>
<dbReference type="Pfam" id="PF00584">
    <property type="entry name" value="SecE"/>
    <property type="match status" value="1"/>
</dbReference>
<dbReference type="GO" id="GO:0006886">
    <property type="term" value="P:intracellular protein transport"/>
    <property type="evidence" value="ECO:0007669"/>
    <property type="project" value="InterPro"/>
</dbReference>
<dbReference type="PANTHER" id="PTHR33910">
    <property type="entry name" value="PROTEIN TRANSLOCASE SUBUNIT SECE"/>
    <property type="match status" value="1"/>
</dbReference>
<keyword evidence="2" id="KW-0813">Transport</keyword>
<dbReference type="EMBL" id="FPHN01000273">
    <property type="protein sequence ID" value="SFV69318.1"/>
    <property type="molecule type" value="Genomic_DNA"/>
</dbReference>
<dbReference type="NCBIfam" id="TIGR00964">
    <property type="entry name" value="secE_bact"/>
    <property type="match status" value="1"/>
</dbReference>
<gene>
    <name evidence="10" type="ORF">MNB_SV-14-1628</name>
</gene>